<protein>
    <submittedName>
        <fullName evidence="2">Glycosyltransferase involved in cell wall bisynthesis</fullName>
    </submittedName>
</protein>
<keyword evidence="2" id="KW-0808">Transferase</keyword>
<accession>A0A1T4VBR1</accession>
<dbReference type="SUPFAM" id="SSF53448">
    <property type="entry name" value="Nucleotide-diphospho-sugar transferases"/>
    <property type="match status" value="1"/>
</dbReference>
<dbReference type="GO" id="GO:0016758">
    <property type="term" value="F:hexosyltransferase activity"/>
    <property type="evidence" value="ECO:0007669"/>
    <property type="project" value="UniProtKB-ARBA"/>
</dbReference>
<dbReference type="EMBL" id="FUXX01000018">
    <property type="protein sequence ID" value="SKA62338.1"/>
    <property type="molecule type" value="Genomic_DNA"/>
</dbReference>
<dbReference type="CDD" id="cd00761">
    <property type="entry name" value="Glyco_tranf_GTA_type"/>
    <property type="match status" value="1"/>
</dbReference>
<dbReference type="PANTHER" id="PTHR22916:SF3">
    <property type="entry name" value="UDP-GLCNAC:BETAGAL BETA-1,3-N-ACETYLGLUCOSAMINYLTRANSFERASE-LIKE PROTEIN 1"/>
    <property type="match status" value="1"/>
</dbReference>
<organism evidence="2 3">
    <name type="scientific">Succinivibrio dextrinosolvens DSM 3072</name>
    <dbReference type="NCBI Taxonomy" id="1123324"/>
    <lineage>
        <taxon>Bacteria</taxon>
        <taxon>Pseudomonadati</taxon>
        <taxon>Pseudomonadota</taxon>
        <taxon>Gammaproteobacteria</taxon>
        <taxon>Aeromonadales</taxon>
        <taxon>Succinivibrionaceae</taxon>
        <taxon>Succinivibrio</taxon>
    </lineage>
</organism>
<dbReference type="InterPro" id="IPR001173">
    <property type="entry name" value="Glyco_trans_2-like"/>
</dbReference>
<dbReference type="Gene3D" id="3.90.550.10">
    <property type="entry name" value="Spore Coat Polysaccharide Biosynthesis Protein SpsA, Chain A"/>
    <property type="match status" value="1"/>
</dbReference>
<dbReference type="RefSeq" id="WP_078928730.1">
    <property type="nucleotide sequence ID" value="NZ_FUXX01000018.1"/>
</dbReference>
<dbReference type="Pfam" id="PF00535">
    <property type="entry name" value="Glycos_transf_2"/>
    <property type="match status" value="1"/>
</dbReference>
<dbReference type="AlphaFoldDB" id="A0A1T4VBR1"/>
<evidence type="ECO:0000313" key="2">
    <source>
        <dbReference type="EMBL" id="SKA62338.1"/>
    </source>
</evidence>
<proteinExistence type="predicted"/>
<gene>
    <name evidence="2" type="ORF">SAMN02745213_01244</name>
</gene>
<dbReference type="PANTHER" id="PTHR22916">
    <property type="entry name" value="GLYCOSYLTRANSFERASE"/>
    <property type="match status" value="1"/>
</dbReference>
<sequence length="338" mass="39868">MIKFSIIMAAYNAECFIEKAIKSVLSQSYSNWELVIVDDGSTDRTAEIIDYYANLDNRIVVRHVKHKGTASHARNCALDVVSGDYIQILDADDLFQNDLLDKYSNKLNQEQVDILAPDLIYFSDNKTDNVIWKIVPPQNNYKQYISGGELSFDLSLDWQLHGFFAVKRSLIDEIKYDTNALNGDEFTTRKLFYYSNKVGFVESVYFYRQNLSSTTKNINNELKMYECLITSFNLYKFTLENNMSKKILKKSKKMLVTSFWGFARKLYEYNGNKYSDGFIRAESILKNTFQIIPFSFWNLFHFKKRVFMYLSFNNYNIFRFELIFLSYLSKKLNKRFLE</sequence>
<dbReference type="Proteomes" id="UP000242432">
    <property type="component" value="Unassembled WGS sequence"/>
</dbReference>
<evidence type="ECO:0000313" key="3">
    <source>
        <dbReference type="Proteomes" id="UP000242432"/>
    </source>
</evidence>
<reference evidence="3" key="1">
    <citation type="submission" date="2017-02" db="EMBL/GenBank/DDBJ databases">
        <authorList>
            <person name="Varghese N."/>
            <person name="Submissions S."/>
        </authorList>
    </citation>
    <scope>NUCLEOTIDE SEQUENCE [LARGE SCALE GENOMIC DNA]</scope>
    <source>
        <strain evidence="3">DSM 3072</strain>
    </source>
</reference>
<feature type="domain" description="Glycosyltransferase 2-like" evidence="1">
    <location>
        <begin position="5"/>
        <end position="171"/>
    </location>
</feature>
<evidence type="ECO:0000259" key="1">
    <source>
        <dbReference type="Pfam" id="PF00535"/>
    </source>
</evidence>
<keyword evidence="3" id="KW-1185">Reference proteome</keyword>
<dbReference type="InterPro" id="IPR029044">
    <property type="entry name" value="Nucleotide-diphossugar_trans"/>
</dbReference>
<name>A0A1T4VBR1_9GAMM</name>